<dbReference type="AlphaFoldDB" id="L2GRN6"/>
<dbReference type="RefSeq" id="XP_008075217.1">
    <property type="nucleotide sequence ID" value="XM_008077026.1"/>
</dbReference>
<evidence type="ECO:0000256" key="1">
    <source>
        <dbReference type="SAM" id="MobiDB-lite"/>
    </source>
</evidence>
<dbReference type="GeneID" id="19880071"/>
<evidence type="ECO:0000313" key="2">
    <source>
        <dbReference type="EMBL" id="ELA46316.1"/>
    </source>
</evidence>
<keyword evidence="3" id="KW-1185">Reference proteome</keyword>
<evidence type="ECO:0000313" key="3">
    <source>
        <dbReference type="Proteomes" id="UP000011081"/>
    </source>
</evidence>
<dbReference type="Proteomes" id="UP000011081">
    <property type="component" value="Unassembled WGS sequence"/>
</dbReference>
<feature type="region of interest" description="Disordered" evidence="1">
    <location>
        <begin position="103"/>
        <end position="186"/>
    </location>
</feature>
<dbReference type="InterPro" id="IPR016024">
    <property type="entry name" value="ARM-type_fold"/>
</dbReference>
<organism evidence="2 3">
    <name type="scientific">Vavraia culicis (isolate floridensis)</name>
    <name type="common">Microsporidian parasite</name>
    <dbReference type="NCBI Taxonomy" id="948595"/>
    <lineage>
        <taxon>Eukaryota</taxon>
        <taxon>Fungi</taxon>
        <taxon>Fungi incertae sedis</taxon>
        <taxon>Microsporidia</taxon>
        <taxon>Pleistophoridae</taxon>
        <taxon>Vavraia</taxon>
    </lineage>
</organism>
<dbReference type="OrthoDB" id="9398340at2759"/>
<feature type="region of interest" description="Disordered" evidence="1">
    <location>
        <begin position="686"/>
        <end position="714"/>
    </location>
</feature>
<dbReference type="Gene3D" id="1.25.10.10">
    <property type="entry name" value="Leucine-rich Repeat Variant"/>
    <property type="match status" value="1"/>
</dbReference>
<dbReference type="VEuPathDB" id="MicrosporidiaDB:VCUG_02204"/>
<name>L2GRN6_VAVCU</name>
<dbReference type="EMBL" id="GL877451">
    <property type="protein sequence ID" value="ELA46316.1"/>
    <property type="molecule type" value="Genomic_DNA"/>
</dbReference>
<protein>
    <submittedName>
        <fullName evidence="2">Uncharacterized protein</fullName>
    </submittedName>
</protein>
<dbReference type="STRING" id="948595.L2GRN6"/>
<feature type="compositionally biased region" description="Polar residues" evidence="1">
    <location>
        <begin position="689"/>
        <end position="706"/>
    </location>
</feature>
<sequence length="850" mass="95629">MIIIDLLNKYDHTLPHHTLKENVKYIIDNRKDVLYPYIYINLLEYRRLYGSEEYMRMVGDVRQFECKCEIGVRIVEVVGDLVGGRGWDNVEMRMLTRFGGWGGVNGETRNGETRSGEAGSGETRSGETRSGEARSGETRSGEARSGEARNGETRNGEARNGEARNGEARNGEARSGEARSGEKEVQCDGTAYDGNRVMCEETLRCDGAKDELKGEEVKHAVFDEVHQPSDSNAALHAVESKALHETKHNSNAEQKQHTEEKINVQTSDTYEHILTDVLLSLPPLIKPLIHHIPKRSVEILIHLGMRTKYDVFEDLIDFFKNRDDFMLELEYVRAKVLYEMGVRNCARKCAMGQIVFNEREGVDEDDVCGCVVGRRWEESGTRDGEEKARFVARDGSEERNDGGHTLAQDRINGGEDGNSDMNGGADRNGTNRCTSPDHATNPTNITVPGKTCASKCLSADPSYECSSITTHTTRPTSNFLYKTACKECALYQSTQNFLKLLKNFEDPDNMPFLIDKAASYLSYFYDRSLLHLFIQTLTTTDLTVHCLSYLPRIYNRAYDGEVCALLEKYMNRMNVDDFCEVLNVLDAVPRSVYRFYVCNADVRGYCRVLREYRCMEMVDVLVSMVEGRNEGVRIGVAKRIRRICALLTGDDAYLLGGTGVGSCEVSNCGMERSTAGGVEPVNVADDGNVNGTNTANSTNQKGNEQSGAHPCDAHPCDTHDTVINKEESKIDFKELTMDLSLIKDKNTKTRDGTDVHQALKHVIYLLSKDDNKVRVHLVHNITVLSTFGEEYVHEVLANLLRNMDDKNWRYRVALIDGLRLIGDAARYAPYFEDDDVYFVRKYFGMVVRNG</sequence>
<feature type="region of interest" description="Disordered" evidence="1">
    <location>
        <begin position="382"/>
        <end position="442"/>
    </location>
</feature>
<feature type="compositionally biased region" description="Basic and acidic residues" evidence="1">
    <location>
        <begin position="124"/>
        <end position="186"/>
    </location>
</feature>
<reference evidence="3" key="1">
    <citation type="submission" date="2011-03" db="EMBL/GenBank/DDBJ databases">
        <title>The genome sequence of Vavraia culicis strain floridensis.</title>
        <authorList>
            <consortium name="The Broad Institute Genome Sequencing Platform"/>
            <person name="Cuomo C."/>
            <person name="Becnel J."/>
            <person name="Sanscrainte N."/>
            <person name="Young S.K."/>
            <person name="Zeng Q."/>
            <person name="Gargeya S."/>
            <person name="Fitzgerald M."/>
            <person name="Haas B."/>
            <person name="Abouelleil A."/>
            <person name="Alvarado L."/>
            <person name="Arachchi H.M."/>
            <person name="Berlin A."/>
            <person name="Chapman S.B."/>
            <person name="Gearin G."/>
            <person name="Goldberg J."/>
            <person name="Griggs A."/>
            <person name="Gujja S."/>
            <person name="Hansen M."/>
            <person name="Heiman D."/>
            <person name="Howarth C."/>
            <person name="Larimer J."/>
            <person name="Lui A."/>
            <person name="MacDonald P.J.P."/>
            <person name="McCowen C."/>
            <person name="Montmayeur A."/>
            <person name="Murphy C."/>
            <person name="Neiman D."/>
            <person name="Pearson M."/>
            <person name="Priest M."/>
            <person name="Roberts A."/>
            <person name="Saif S."/>
            <person name="Shea T."/>
            <person name="Sisk P."/>
            <person name="Stolte C."/>
            <person name="Sykes S."/>
            <person name="Wortman J."/>
            <person name="Nusbaum C."/>
            <person name="Birren B."/>
        </authorList>
    </citation>
    <scope>NUCLEOTIDE SEQUENCE [LARGE SCALE GENOMIC DNA]</scope>
    <source>
        <strain evidence="3">floridensis</strain>
    </source>
</reference>
<proteinExistence type="predicted"/>
<accession>L2GRN6</accession>
<dbReference type="InterPro" id="IPR011989">
    <property type="entry name" value="ARM-like"/>
</dbReference>
<feature type="compositionally biased region" description="Polar residues" evidence="1">
    <location>
        <begin position="428"/>
        <end position="442"/>
    </location>
</feature>
<dbReference type="SUPFAM" id="SSF48371">
    <property type="entry name" value="ARM repeat"/>
    <property type="match status" value="1"/>
</dbReference>
<dbReference type="InParanoid" id="L2GRN6"/>
<gene>
    <name evidence="2" type="ORF">VCUG_02204</name>
</gene>
<dbReference type="HOGENOM" id="CLU_335615_0_0_1"/>
<feature type="compositionally biased region" description="Basic and acidic residues" evidence="1">
    <location>
        <begin position="382"/>
        <end position="402"/>
    </location>
</feature>